<evidence type="ECO:0000313" key="2">
    <source>
        <dbReference type="Proteomes" id="UP000001075"/>
    </source>
</evidence>
<name>G3HR55_CRIGR</name>
<dbReference type="InParanoid" id="G3HR55"/>
<dbReference type="EMBL" id="JH000627">
    <property type="protein sequence ID" value="EGW06819.1"/>
    <property type="molecule type" value="Genomic_DNA"/>
</dbReference>
<dbReference type="Proteomes" id="UP000001075">
    <property type="component" value="Unassembled WGS sequence"/>
</dbReference>
<reference evidence="2" key="1">
    <citation type="journal article" date="2011" name="Nat. Biotechnol.">
        <title>The genomic sequence of the Chinese hamster ovary (CHO)-K1 cell line.</title>
        <authorList>
            <person name="Xu X."/>
            <person name="Nagarajan H."/>
            <person name="Lewis N.E."/>
            <person name="Pan S."/>
            <person name="Cai Z."/>
            <person name="Liu X."/>
            <person name="Chen W."/>
            <person name="Xie M."/>
            <person name="Wang W."/>
            <person name="Hammond S."/>
            <person name="Andersen M.R."/>
            <person name="Neff N."/>
            <person name="Passarelli B."/>
            <person name="Koh W."/>
            <person name="Fan H.C."/>
            <person name="Wang J."/>
            <person name="Gui Y."/>
            <person name="Lee K.H."/>
            <person name="Betenbaugh M.J."/>
            <person name="Quake S.R."/>
            <person name="Famili I."/>
            <person name="Palsson B.O."/>
            <person name="Wang J."/>
        </authorList>
    </citation>
    <scope>NUCLEOTIDE SEQUENCE [LARGE SCALE GENOMIC DNA]</scope>
    <source>
        <strain evidence="2">CHO K1 cell line</strain>
    </source>
</reference>
<organism evidence="1 2">
    <name type="scientific">Cricetulus griseus</name>
    <name type="common">Chinese hamster</name>
    <name type="synonym">Cricetulus barabensis griseus</name>
    <dbReference type="NCBI Taxonomy" id="10029"/>
    <lineage>
        <taxon>Eukaryota</taxon>
        <taxon>Metazoa</taxon>
        <taxon>Chordata</taxon>
        <taxon>Craniata</taxon>
        <taxon>Vertebrata</taxon>
        <taxon>Euteleostomi</taxon>
        <taxon>Mammalia</taxon>
        <taxon>Eutheria</taxon>
        <taxon>Euarchontoglires</taxon>
        <taxon>Glires</taxon>
        <taxon>Rodentia</taxon>
        <taxon>Myomorpha</taxon>
        <taxon>Muroidea</taxon>
        <taxon>Cricetidae</taxon>
        <taxon>Cricetinae</taxon>
        <taxon>Cricetulus</taxon>
    </lineage>
</organism>
<protein>
    <submittedName>
        <fullName evidence="1">Uncharacterized protein</fullName>
    </submittedName>
</protein>
<dbReference type="AlphaFoldDB" id="G3HR55"/>
<gene>
    <name evidence="1" type="ORF">I79_013316</name>
</gene>
<sequence length="51" mass="5546">MSLPRFLGPVGLDPIPLLVHQTGSLTLVQRSSCQPPFCVHACGLQARYLQV</sequence>
<evidence type="ECO:0000313" key="1">
    <source>
        <dbReference type="EMBL" id="EGW06819.1"/>
    </source>
</evidence>
<accession>G3HR55</accession>
<proteinExistence type="predicted"/>